<protein>
    <submittedName>
        <fullName evidence="2">Uncharacterized protein</fullName>
    </submittedName>
</protein>
<dbReference type="RefSeq" id="XP_016620586.1">
    <property type="nucleotide sequence ID" value="XM_016762973.1"/>
</dbReference>
<evidence type="ECO:0000313" key="3">
    <source>
        <dbReference type="Proteomes" id="UP000053789"/>
    </source>
</evidence>
<name>A0A0D2G5P0_CLAB1</name>
<accession>A0A0D2G5P0</accession>
<reference evidence="2" key="1">
    <citation type="submission" date="2015-01" db="EMBL/GenBank/DDBJ databases">
        <title>The Genome Sequence of Cladophialophora bantiana CBS 173.52.</title>
        <authorList>
            <consortium name="The Broad Institute Genomics Platform"/>
            <person name="Cuomo C."/>
            <person name="de Hoog S."/>
            <person name="Gorbushina A."/>
            <person name="Stielow B."/>
            <person name="Teixiera M."/>
            <person name="Abouelleil A."/>
            <person name="Chapman S.B."/>
            <person name="Priest M."/>
            <person name="Young S.K."/>
            <person name="Wortman J."/>
            <person name="Nusbaum C."/>
            <person name="Birren B."/>
        </authorList>
    </citation>
    <scope>NUCLEOTIDE SEQUENCE [LARGE SCALE GENOMIC DNA]</scope>
    <source>
        <strain evidence="2">CBS 173.52</strain>
    </source>
</reference>
<proteinExistence type="predicted"/>
<evidence type="ECO:0000256" key="1">
    <source>
        <dbReference type="SAM" id="MobiDB-lite"/>
    </source>
</evidence>
<dbReference type="Proteomes" id="UP000053789">
    <property type="component" value="Unassembled WGS sequence"/>
</dbReference>
<dbReference type="VEuPathDB" id="FungiDB:Z519_05232"/>
<dbReference type="GeneID" id="27698160"/>
<dbReference type="AlphaFoldDB" id="A0A0D2G5P0"/>
<evidence type="ECO:0000313" key="2">
    <source>
        <dbReference type="EMBL" id="KIW93917.1"/>
    </source>
</evidence>
<feature type="region of interest" description="Disordered" evidence="1">
    <location>
        <begin position="105"/>
        <end position="176"/>
    </location>
</feature>
<feature type="compositionally biased region" description="Polar residues" evidence="1">
    <location>
        <begin position="105"/>
        <end position="114"/>
    </location>
</feature>
<feature type="compositionally biased region" description="Basic and acidic residues" evidence="1">
    <location>
        <begin position="155"/>
        <end position="170"/>
    </location>
</feature>
<dbReference type="EMBL" id="KN846986">
    <property type="protein sequence ID" value="KIW93917.1"/>
    <property type="molecule type" value="Genomic_DNA"/>
</dbReference>
<dbReference type="HOGENOM" id="CLU_1348783_0_0_1"/>
<gene>
    <name evidence="2" type="ORF">Z519_05232</name>
</gene>
<feature type="compositionally biased region" description="Acidic residues" evidence="1">
    <location>
        <begin position="142"/>
        <end position="154"/>
    </location>
</feature>
<feature type="compositionally biased region" description="Basic and acidic residues" evidence="1">
    <location>
        <begin position="131"/>
        <end position="141"/>
    </location>
</feature>
<sequence>MALLCLQGEYFVSTVPGVIVALSLSDQKASVFLYHVMLAEEFLLEVFQLYLYTNAAVWIASKCCCNDEEVSRSPTAEIPQLEYQELAYDDDGDIFELPVPGSFSASNQQTGNDSQHCHEDRIFSNGGGQGGEDKREKKGEKDEEDLDTEDESEESKDNVSKIDKTGDKRAIRNPLVTGPPHLAVAAVTVSCTLFTISHCTWQR</sequence>
<dbReference type="OrthoDB" id="4161683at2759"/>
<organism evidence="2 3">
    <name type="scientific">Cladophialophora bantiana (strain ATCC 10958 / CBS 173.52 / CDC B-1940 / NIH 8579)</name>
    <name type="common">Xylohypha bantiana</name>
    <dbReference type="NCBI Taxonomy" id="1442370"/>
    <lineage>
        <taxon>Eukaryota</taxon>
        <taxon>Fungi</taxon>
        <taxon>Dikarya</taxon>
        <taxon>Ascomycota</taxon>
        <taxon>Pezizomycotina</taxon>
        <taxon>Eurotiomycetes</taxon>
        <taxon>Chaetothyriomycetidae</taxon>
        <taxon>Chaetothyriales</taxon>
        <taxon>Herpotrichiellaceae</taxon>
        <taxon>Cladophialophora</taxon>
    </lineage>
</organism>
<keyword evidence="3" id="KW-1185">Reference proteome</keyword>